<proteinExistence type="predicted"/>
<comment type="caution">
    <text evidence="1">The sequence shown here is derived from an EMBL/GenBank/DDBJ whole genome shotgun (WGS) entry which is preliminary data.</text>
</comment>
<keyword evidence="2" id="KW-1185">Reference proteome</keyword>
<dbReference type="Proteomes" id="UP000789570">
    <property type="component" value="Unassembled WGS sequence"/>
</dbReference>
<gene>
    <name evidence="1" type="ORF">FCALED_LOCUS8136</name>
</gene>
<protein>
    <submittedName>
        <fullName evidence="1">6609_t:CDS:1</fullName>
    </submittedName>
</protein>
<reference evidence="1" key="1">
    <citation type="submission" date="2021-06" db="EMBL/GenBank/DDBJ databases">
        <authorList>
            <person name="Kallberg Y."/>
            <person name="Tangrot J."/>
            <person name="Rosling A."/>
        </authorList>
    </citation>
    <scope>NUCLEOTIDE SEQUENCE</scope>
    <source>
        <strain evidence="1">UK204</strain>
    </source>
</reference>
<dbReference type="AlphaFoldDB" id="A0A9N9C926"/>
<accession>A0A9N9C926</accession>
<sequence>MTVEEFEVLILMKSRSNIPILLAAIKSSTLRQTTTARYSLLPALLEEK</sequence>
<organism evidence="1 2">
    <name type="scientific">Funneliformis caledonium</name>
    <dbReference type="NCBI Taxonomy" id="1117310"/>
    <lineage>
        <taxon>Eukaryota</taxon>
        <taxon>Fungi</taxon>
        <taxon>Fungi incertae sedis</taxon>
        <taxon>Mucoromycota</taxon>
        <taxon>Glomeromycotina</taxon>
        <taxon>Glomeromycetes</taxon>
        <taxon>Glomerales</taxon>
        <taxon>Glomeraceae</taxon>
        <taxon>Funneliformis</taxon>
    </lineage>
</organism>
<name>A0A9N9C926_9GLOM</name>
<evidence type="ECO:0000313" key="2">
    <source>
        <dbReference type="Proteomes" id="UP000789570"/>
    </source>
</evidence>
<evidence type="ECO:0000313" key="1">
    <source>
        <dbReference type="EMBL" id="CAG8591902.1"/>
    </source>
</evidence>
<dbReference type="EMBL" id="CAJVPQ010002309">
    <property type="protein sequence ID" value="CAG8591902.1"/>
    <property type="molecule type" value="Genomic_DNA"/>
</dbReference>